<keyword evidence="1" id="KW-0460">Magnesium</keyword>
<dbReference type="Gene3D" id="3.40.190.80">
    <property type="match status" value="1"/>
</dbReference>
<comment type="cofactor">
    <cofactor evidence="1">
        <name>Mg(2+)</name>
        <dbReference type="ChEBI" id="CHEBI:18420"/>
    </cofactor>
</comment>
<feature type="binding site" evidence="1">
    <location>
        <position position="87"/>
    </location>
    <ligand>
        <name>Mg(2+)</name>
        <dbReference type="ChEBI" id="CHEBI:18420"/>
        <label>1</label>
        <note>catalytic</note>
    </ligand>
</feature>
<comment type="caution">
    <text evidence="2">The sequence shown here is derived from an EMBL/GenBank/DDBJ whole genome shotgun (WGS) entry which is preliminary data.</text>
</comment>
<gene>
    <name evidence="2" type="ORF">IAB70_05135</name>
</gene>
<proteinExistence type="predicted"/>
<accession>A0A9D1M1U9</accession>
<feature type="binding site" evidence="1">
    <location>
        <position position="84"/>
    </location>
    <ligand>
        <name>Mg(2+)</name>
        <dbReference type="ChEBI" id="CHEBI:18420"/>
        <label>1</label>
        <note>catalytic</note>
    </ligand>
</feature>
<dbReference type="AlphaFoldDB" id="A0A9D1M1U9"/>
<dbReference type="GO" id="GO:0007165">
    <property type="term" value="P:signal transduction"/>
    <property type="evidence" value="ECO:0007669"/>
    <property type="project" value="TreeGrafter"/>
</dbReference>
<dbReference type="PRINTS" id="PR00377">
    <property type="entry name" value="IMPHPHTASES"/>
</dbReference>
<evidence type="ECO:0000256" key="1">
    <source>
        <dbReference type="PIRSR" id="PIRSR600760-2"/>
    </source>
</evidence>
<keyword evidence="1" id="KW-0479">Metal-binding</keyword>
<feature type="binding site" evidence="1">
    <location>
        <position position="70"/>
    </location>
    <ligand>
        <name>Mg(2+)</name>
        <dbReference type="ChEBI" id="CHEBI:18420"/>
        <label>1</label>
        <note>catalytic</note>
    </ligand>
</feature>
<dbReference type="Gene3D" id="3.30.540.10">
    <property type="entry name" value="Fructose-1,6-Bisphosphatase, subunit A, domain 1"/>
    <property type="match status" value="1"/>
</dbReference>
<dbReference type="Proteomes" id="UP000824093">
    <property type="component" value="Unassembled WGS sequence"/>
</dbReference>
<dbReference type="PANTHER" id="PTHR20854">
    <property type="entry name" value="INOSITOL MONOPHOSPHATASE"/>
    <property type="match status" value="1"/>
</dbReference>
<dbReference type="EMBL" id="DVNH01000038">
    <property type="protein sequence ID" value="HIU51986.1"/>
    <property type="molecule type" value="Genomic_DNA"/>
</dbReference>
<reference evidence="2" key="2">
    <citation type="journal article" date="2021" name="PeerJ">
        <title>Extensive microbial diversity within the chicken gut microbiome revealed by metagenomics and culture.</title>
        <authorList>
            <person name="Gilroy R."/>
            <person name="Ravi A."/>
            <person name="Getino M."/>
            <person name="Pursley I."/>
            <person name="Horton D.L."/>
            <person name="Alikhan N.F."/>
            <person name="Baker D."/>
            <person name="Gharbi K."/>
            <person name="Hall N."/>
            <person name="Watson M."/>
            <person name="Adriaenssens E.M."/>
            <person name="Foster-Nyarko E."/>
            <person name="Jarju S."/>
            <person name="Secka A."/>
            <person name="Antonio M."/>
            <person name="Oren A."/>
            <person name="Chaudhuri R.R."/>
            <person name="La Ragione R."/>
            <person name="Hildebrand F."/>
            <person name="Pallen M.J."/>
        </authorList>
    </citation>
    <scope>NUCLEOTIDE SEQUENCE</scope>
    <source>
        <strain evidence="2">CHK195-15760</strain>
    </source>
</reference>
<name>A0A9D1M1U9_9FIRM</name>
<evidence type="ECO:0000313" key="3">
    <source>
        <dbReference type="Proteomes" id="UP000824093"/>
    </source>
</evidence>
<dbReference type="GO" id="GO:0008934">
    <property type="term" value="F:inositol monophosphate 1-phosphatase activity"/>
    <property type="evidence" value="ECO:0007669"/>
    <property type="project" value="TreeGrafter"/>
</dbReference>
<feature type="binding site" evidence="1">
    <location>
        <position position="211"/>
    </location>
    <ligand>
        <name>Mg(2+)</name>
        <dbReference type="ChEBI" id="CHEBI:18420"/>
        <label>1</label>
        <note>catalytic</note>
    </ligand>
</feature>
<dbReference type="Pfam" id="PF00459">
    <property type="entry name" value="Inositol_P"/>
    <property type="match status" value="1"/>
</dbReference>
<organism evidence="2 3">
    <name type="scientific">Candidatus Merdicola faecigallinarum</name>
    <dbReference type="NCBI Taxonomy" id="2840862"/>
    <lineage>
        <taxon>Bacteria</taxon>
        <taxon>Bacillati</taxon>
        <taxon>Bacillota</taxon>
        <taxon>Clostridia</taxon>
        <taxon>Candidatus Merdicola</taxon>
    </lineage>
</organism>
<dbReference type="PANTHER" id="PTHR20854:SF4">
    <property type="entry name" value="INOSITOL-1-MONOPHOSPHATASE-RELATED"/>
    <property type="match status" value="1"/>
</dbReference>
<dbReference type="InterPro" id="IPR000760">
    <property type="entry name" value="Inositol_monophosphatase-like"/>
</dbReference>
<dbReference type="GO" id="GO:0006020">
    <property type="term" value="P:inositol metabolic process"/>
    <property type="evidence" value="ECO:0007669"/>
    <property type="project" value="TreeGrafter"/>
</dbReference>
<reference evidence="2" key="1">
    <citation type="submission" date="2020-10" db="EMBL/GenBank/DDBJ databases">
        <authorList>
            <person name="Gilroy R."/>
        </authorList>
    </citation>
    <scope>NUCLEOTIDE SEQUENCE</scope>
    <source>
        <strain evidence="2">CHK195-15760</strain>
    </source>
</reference>
<dbReference type="GO" id="GO:0046872">
    <property type="term" value="F:metal ion binding"/>
    <property type="evidence" value="ECO:0007669"/>
    <property type="project" value="UniProtKB-KW"/>
</dbReference>
<sequence>MDNNMLQEYLEFAKDIAKYAGEVMLKYFKQNNGASYKGDKTIVTLADTEINTYLIQQVKEKYPTHSVDGEEEQFGKSDYIWVCDPVDGTAMYARHIPVAVFSLALVVKGEAKLGVVFDPFTNSLYTAIKGEGAYKNGETITVNDYELNDMKTVCHYDLWVGADYNLANILQELGDKTYFISLGSIIRACMCVGSGDFSLAIFPGTKHKNCDIAAVKVIVEEAGGAVTDLFGNEQRYDESINGAVISNGKVHKEVIDTIKKHLKDKKIKR</sequence>
<protein>
    <submittedName>
        <fullName evidence="2">Inositol monophosphatase</fullName>
    </submittedName>
</protein>
<dbReference type="SUPFAM" id="SSF56655">
    <property type="entry name" value="Carbohydrate phosphatase"/>
    <property type="match status" value="1"/>
</dbReference>
<evidence type="ECO:0000313" key="2">
    <source>
        <dbReference type="EMBL" id="HIU51986.1"/>
    </source>
</evidence>